<comment type="pathway">
    <text evidence="1 7">Cofactor biosynthesis; (R)-pantothenate biosynthesis; (R)-pantoate from 3-methyl-2-oxobutanoate: step 1/2.</text>
</comment>
<protein>
    <recommendedName>
        <fullName evidence="7">3-methyl-2-oxobutanoate hydroxymethyltransferase</fullName>
        <ecNumber evidence="7">2.1.2.11</ecNumber>
    </recommendedName>
    <alternativeName>
        <fullName evidence="7">Ketopantoate hydroxymethyltransferase</fullName>
        <shortName evidence="7">KPHMT</shortName>
    </alternativeName>
</protein>
<evidence type="ECO:0000256" key="1">
    <source>
        <dbReference type="ARBA" id="ARBA00005033"/>
    </source>
</evidence>
<evidence type="ECO:0000256" key="8">
    <source>
        <dbReference type="PIRSR" id="PIRSR000388-1"/>
    </source>
</evidence>
<dbReference type="RefSeq" id="WP_162085060.1">
    <property type="nucleotide sequence ID" value="NZ_AP021881.1"/>
</dbReference>
<dbReference type="EC" id="2.1.2.11" evidence="7"/>
<evidence type="ECO:0000256" key="4">
    <source>
        <dbReference type="ARBA" id="ARBA00022655"/>
    </source>
</evidence>
<feature type="binding site" evidence="7 9">
    <location>
        <position position="82"/>
    </location>
    <ligand>
        <name>3-methyl-2-oxobutanoate</name>
        <dbReference type="ChEBI" id="CHEBI:11851"/>
    </ligand>
</feature>
<dbReference type="NCBIfam" id="NF001452">
    <property type="entry name" value="PRK00311.1"/>
    <property type="match status" value="1"/>
</dbReference>
<dbReference type="UniPathway" id="UPA00028">
    <property type="reaction ID" value="UER00003"/>
</dbReference>
<dbReference type="GO" id="GO:0032259">
    <property type="term" value="P:methylation"/>
    <property type="evidence" value="ECO:0007669"/>
    <property type="project" value="UniProtKB-KW"/>
</dbReference>
<proteinExistence type="inferred from homology"/>
<feature type="binding site" evidence="7 10">
    <location>
        <position position="43"/>
    </location>
    <ligand>
        <name>Mg(2+)</name>
        <dbReference type="ChEBI" id="CHEBI:18420"/>
    </ligand>
</feature>
<dbReference type="HAMAP" id="MF_00156">
    <property type="entry name" value="PanB"/>
    <property type="match status" value="1"/>
</dbReference>
<keyword evidence="7" id="KW-0963">Cytoplasm</keyword>
<comment type="subunit">
    <text evidence="3 7">Homodecamer; pentamer of dimers.</text>
</comment>
<dbReference type="InterPro" id="IPR015813">
    <property type="entry name" value="Pyrv/PenolPyrv_kinase-like_dom"/>
</dbReference>
<feature type="binding site" evidence="7 9">
    <location>
        <position position="111"/>
    </location>
    <ligand>
        <name>3-methyl-2-oxobutanoate</name>
        <dbReference type="ChEBI" id="CHEBI:11851"/>
    </ligand>
</feature>
<comment type="function">
    <text evidence="6 7">Catalyzes the reversible reaction in which hydroxymethyl group from 5,10-methylenetetrahydrofolate is transferred onto alpha-ketoisovalerate to form ketopantoate.</text>
</comment>
<dbReference type="Gene3D" id="3.20.20.60">
    <property type="entry name" value="Phosphoenolpyruvate-binding domains"/>
    <property type="match status" value="1"/>
</dbReference>
<dbReference type="PANTHER" id="PTHR20881:SF0">
    <property type="entry name" value="3-METHYL-2-OXOBUTANOATE HYDROXYMETHYLTRANSFERASE"/>
    <property type="match status" value="1"/>
</dbReference>
<dbReference type="GO" id="GO:0000287">
    <property type="term" value="F:magnesium ion binding"/>
    <property type="evidence" value="ECO:0007669"/>
    <property type="project" value="TreeGrafter"/>
</dbReference>
<accession>A0A809S3C6</accession>
<dbReference type="InterPro" id="IPR003700">
    <property type="entry name" value="Pantoate_hydroxy_MeTrfase"/>
</dbReference>
<evidence type="ECO:0000256" key="3">
    <source>
        <dbReference type="ARBA" id="ARBA00011424"/>
    </source>
</evidence>
<keyword evidence="4 7" id="KW-0566">Pantothenate biosynthesis</keyword>
<dbReference type="AlphaFoldDB" id="A0A809S3C6"/>
<evidence type="ECO:0000313" key="11">
    <source>
        <dbReference type="EMBL" id="BBP01258.1"/>
    </source>
</evidence>
<reference evidence="12" key="1">
    <citation type="submission" date="2019-11" db="EMBL/GenBank/DDBJ databases">
        <title>Isolation and characterization of a novel species in the genus Sulfuriferula.</title>
        <authorList>
            <person name="Mochizuki J."/>
            <person name="Kojima H."/>
            <person name="Fukui M."/>
        </authorList>
    </citation>
    <scope>NUCLEOTIDE SEQUENCE [LARGE SCALE GENOMIC DNA]</scope>
    <source>
        <strain evidence="12">SGTM</strain>
    </source>
</reference>
<dbReference type="InterPro" id="IPR040442">
    <property type="entry name" value="Pyrv_kinase-like_dom_sf"/>
</dbReference>
<dbReference type="SUPFAM" id="SSF51621">
    <property type="entry name" value="Phosphoenolpyruvate/pyruvate domain"/>
    <property type="match status" value="1"/>
</dbReference>
<evidence type="ECO:0000256" key="7">
    <source>
        <dbReference type="HAMAP-Rule" id="MF_00156"/>
    </source>
</evidence>
<dbReference type="NCBIfam" id="TIGR00222">
    <property type="entry name" value="panB"/>
    <property type="match status" value="1"/>
</dbReference>
<dbReference type="CDD" id="cd06557">
    <property type="entry name" value="KPHMT-like"/>
    <property type="match status" value="1"/>
</dbReference>
<evidence type="ECO:0000256" key="10">
    <source>
        <dbReference type="PIRSR" id="PIRSR000388-3"/>
    </source>
</evidence>
<organism evidence="11 12">
    <name type="scientific">Sulfuriferula nivalis</name>
    <dbReference type="NCBI Taxonomy" id="2675298"/>
    <lineage>
        <taxon>Bacteria</taxon>
        <taxon>Pseudomonadati</taxon>
        <taxon>Pseudomonadota</taxon>
        <taxon>Betaproteobacteria</taxon>
        <taxon>Nitrosomonadales</taxon>
        <taxon>Sulfuricellaceae</taxon>
        <taxon>Sulfuriferula</taxon>
    </lineage>
</organism>
<dbReference type="GO" id="GO:0015940">
    <property type="term" value="P:pantothenate biosynthetic process"/>
    <property type="evidence" value="ECO:0007669"/>
    <property type="project" value="UniProtKB-UniRule"/>
</dbReference>
<keyword evidence="11" id="KW-0489">Methyltransferase</keyword>
<comment type="cofactor">
    <cofactor evidence="7 10">
        <name>Mg(2+)</name>
        <dbReference type="ChEBI" id="CHEBI:18420"/>
    </cofactor>
    <text evidence="7 10">Binds 1 Mg(2+) ion per subunit.</text>
</comment>
<keyword evidence="12" id="KW-1185">Reference proteome</keyword>
<keyword evidence="7 10" id="KW-0460">Magnesium</keyword>
<feature type="binding site" evidence="7 9">
    <location>
        <begin position="43"/>
        <end position="44"/>
    </location>
    <ligand>
        <name>3-methyl-2-oxobutanoate</name>
        <dbReference type="ChEBI" id="CHEBI:11851"/>
    </ligand>
</feature>
<dbReference type="GO" id="GO:0005737">
    <property type="term" value="C:cytoplasm"/>
    <property type="evidence" value="ECO:0007669"/>
    <property type="project" value="UniProtKB-SubCell"/>
</dbReference>
<dbReference type="Proteomes" id="UP000463939">
    <property type="component" value="Chromosome"/>
</dbReference>
<name>A0A809S3C6_9PROT</name>
<dbReference type="PIRSF" id="PIRSF000388">
    <property type="entry name" value="Pantoate_hydroxy_MeTrfase"/>
    <property type="match status" value="1"/>
</dbReference>
<dbReference type="Pfam" id="PF02548">
    <property type="entry name" value="Pantoate_transf"/>
    <property type="match status" value="1"/>
</dbReference>
<feature type="active site" description="Proton acceptor" evidence="7 8">
    <location>
        <position position="180"/>
    </location>
</feature>
<dbReference type="FunFam" id="3.20.20.60:FF:000003">
    <property type="entry name" value="3-methyl-2-oxobutanoate hydroxymethyltransferase"/>
    <property type="match status" value="1"/>
</dbReference>
<dbReference type="EMBL" id="AP021881">
    <property type="protein sequence ID" value="BBP01258.1"/>
    <property type="molecule type" value="Genomic_DNA"/>
</dbReference>
<sequence length="261" mass="26958">MTNLITLQQRAQQGEKLAVLTCYDASFASLMANAGVDAILVGDSLGMVIQGQRSTLPVTLTDMVYHTRAVAAGAPDTFIITDLPFGSYQASPEQALISASALMSAGAHCVKLEGGAVMASTVAFLTQRGIPVCGHLGLLPQSVNTLGGYKVQGKTDAAAQQLIADAELLAASGAAMIVLEAIPATLAAQITSSIAIPTIGIGAGVDCNGQVLVLYDMLGLGKPPRFSHNFLQSANSLHEAVTAYVDAVKTANFPTEQHSFK</sequence>
<comment type="catalytic activity">
    <reaction evidence="7">
        <text>(6R)-5,10-methylene-5,6,7,8-tetrahydrofolate + 3-methyl-2-oxobutanoate + H2O = 2-dehydropantoate + (6S)-5,6,7,8-tetrahydrofolate</text>
        <dbReference type="Rhea" id="RHEA:11824"/>
        <dbReference type="ChEBI" id="CHEBI:11561"/>
        <dbReference type="ChEBI" id="CHEBI:11851"/>
        <dbReference type="ChEBI" id="CHEBI:15377"/>
        <dbReference type="ChEBI" id="CHEBI:15636"/>
        <dbReference type="ChEBI" id="CHEBI:57453"/>
        <dbReference type="EC" id="2.1.2.11"/>
    </reaction>
</comment>
<feature type="binding site" evidence="7 10">
    <location>
        <position position="82"/>
    </location>
    <ligand>
        <name>Mg(2+)</name>
        <dbReference type="ChEBI" id="CHEBI:18420"/>
    </ligand>
</feature>
<dbReference type="KEGG" id="sniv:SFSGTM_19660"/>
<dbReference type="GO" id="GO:0008168">
    <property type="term" value="F:methyltransferase activity"/>
    <property type="evidence" value="ECO:0007669"/>
    <property type="project" value="UniProtKB-KW"/>
</dbReference>
<evidence type="ECO:0000313" key="12">
    <source>
        <dbReference type="Proteomes" id="UP000463939"/>
    </source>
</evidence>
<feature type="binding site" evidence="7 10">
    <location>
        <position position="113"/>
    </location>
    <ligand>
        <name>Mg(2+)</name>
        <dbReference type="ChEBI" id="CHEBI:18420"/>
    </ligand>
</feature>
<gene>
    <name evidence="7 11" type="primary">panB</name>
    <name evidence="11" type="ORF">SFSGTM_19660</name>
</gene>
<keyword evidence="5 7" id="KW-0808">Transferase</keyword>
<comment type="subcellular location">
    <subcellularLocation>
        <location evidence="7">Cytoplasm</location>
    </subcellularLocation>
</comment>
<comment type="similarity">
    <text evidence="2 7">Belongs to the PanB family.</text>
</comment>
<dbReference type="GO" id="GO:0003864">
    <property type="term" value="F:3-methyl-2-oxobutanoate hydroxymethyltransferase activity"/>
    <property type="evidence" value="ECO:0007669"/>
    <property type="project" value="UniProtKB-UniRule"/>
</dbReference>
<evidence type="ECO:0000256" key="9">
    <source>
        <dbReference type="PIRSR" id="PIRSR000388-2"/>
    </source>
</evidence>
<keyword evidence="7 10" id="KW-0479">Metal-binding</keyword>
<evidence type="ECO:0000256" key="2">
    <source>
        <dbReference type="ARBA" id="ARBA00008676"/>
    </source>
</evidence>
<evidence type="ECO:0000256" key="5">
    <source>
        <dbReference type="ARBA" id="ARBA00022679"/>
    </source>
</evidence>
<evidence type="ECO:0000256" key="6">
    <source>
        <dbReference type="ARBA" id="ARBA00056497"/>
    </source>
</evidence>
<dbReference type="PANTHER" id="PTHR20881">
    <property type="entry name" value="3-METHYL-2-OXOBUTANOATE HYDROXYMETHYLTRANSFERASE"/>
    <property type="match status" value="1"/>
</dbReference>